<protein>
    <submittedName>
        <fullName evidence="1">DUF1439 domain-containing protein</fullName>
    </submittedName>
</protein>
<dbReference type="Proteomes" id="UP001225134">
    <property type="component" value="Unassembled WGS sequence"/>
</dbReference>
<dbReference type="RefSeq" id="WP_285152650.1">
    <property type="nucleotide sequence ID" value="NZ_JASSPP010000002.1"/>
</dbReference>
<organism evidence="1 2">
    <name type="scientific">Sneathia sanguinegens</name>
    <dbReference type="NCBI Taxonomy" id="40543"/>
    <lineage>
        <taxon>Bacteria</taxon>
        <taxon>Fusobacteriati</taxon>
        <taxon>Fusobacteriota</taxon>
        <taxon>Fusobacteriia</taxon>
        <taxon>Fusobacteriales</taxon>
        <taxon>Leptotrichiaceae</taxon>
        <taxon>Sneathia</taxon>
    </lineage>
</organism>
<accession>A0ABT7HKX2</accession>
<sequence>MKIKKILLVFLFLPIISLSSTVKVPISVVYSGISKIFPIEKEKLGGKLTISNPSLAIYNNKFLIKTDYVIDTLFKDFSGTMLFESDIRFDNNTSDIYLSNVKLIELTDRGETYVPTEKFATNTLVQAMYKMAESKSIYNTNENKLTNLLPIKNILIENDGLHIEF</sequence>
<dbReference type="InterPro" id="IPR010835">
    <property type="entry name" value="DUF1439"/>
</dbReference>
<evidence type="ECO:0000313" key="2">
    <source>
        <dbReference type="Proteomes" id="UP001225134"/>
    </source>
</evidence>
<dbReference type="Gene3D" id="3.15.10.40">
    <property type="entry name" value="Uncharacterised protein PF07273, DUF1439"/>
    <property type="match status" value="1"/>
</dbReference>
<gene>
    <name evidence="1" type="ORF">QQA45_01915</name>
</gene>
<evidence type="ECO:0000313" key="1">
    <source>
        <dbReference type="EMBL" id="MDK9580275.1"/>
    </source>
</evidence>
<proteinExistence type="predicted"/>
<name>A0ABT7HKX2_9FUSO</name>
<comment type="caution">
    <text evidence="1">The sequence shown here is derived from an EMBL/GenBank/DDBJ whole genome shotgun (WGS) entry which is preliminary data.</text>
</comment>
<dbReference type="EMBL" id="JASSPP010000002">
    <property type="protein sequence ID" value="MDK9580275.1"/>
    <property type="molecule type" value="Genomic_DNA"/>
</dbReference>
<reference evidence="1 2" key="1">
    <citation type="submission" date="2023-06" db="EMBL/GenBank/DDBJ databases">
        <title>Antibody response to the Sneathia vaginalis cytopathogenic toxin A during pregnancy.</title>
        <authorList>
            <person name="Mccoy Z.T."/>
            <person name="Serrano M.G."/>
            <person name="Spaine K."/>
            <person name="Edwards D.J."/>
            <person name="Buck G.A."/>
            <person name="Jefferson K."/>
        </authorList>
    </citation>
    <scope>NUCLEOTIDE SEQUENCE [LARGE SCALE GENOMIC DNA]</scope>
    <source>
        <strain evidence="1 2">CCUG 42621</strain>
    </source>
</reference>
<keyword evidence="2" id="KW-1185">Reference proteome</keyword>
<dbReference type="Pfam" id="PF07273">
    <property type="entry name" value="DUF1439"/>
    <property type="match status" value="1"/>
</dbReference>